<evidence type="ECO:0000256" key="5">
    <source>
        <dbReference type="ARBA" id="ARBA00023136"/>
    </source>
</evidence>
<evidence type="ECO:0000256" key="1">
    <source>
        <dbReference type="ARBA" id="ARBA00004370"/>
    </source>
</evidence>
<comment type="subcellular location">
    <subcellularLocation>
        <location evidence="6">Cell membrane</location>
        <topology evidence="6">Multi-pass membrane protein</topology>
    </subcellularLocation>
    <subcellularLocation>
        <location evidence="1">Membrane</location>
    </subcellularLocation>
</comment>
<dbReference type="AlphaFoldDB" id="A0A0P0A7A3"/>
<evidence type="ECO:0000313" key="7">
    <source>
        <dbReference type="EMBL" id="ALI56617.1"/>
    </source>
</evidence>
<evidence type="ECO:0000313" key="8">
    <source>
        <dbReference type="Proteomes" id="UP000064920"/>
    </source>
</evidence>
<evidence type="ECO:0000256" key="2">
    <source>
        <dbReference type="ARBA" id="ARBA00007165"/>
    </source>
</evidence>
<comment type="caution">
    <text evidence="6">Lacks conserved residue(s) required for the propagation of feature annotation.</text>
</comment>
<accession>A0A0P0A7A3</accession>
<keyword evidence="4 6" id="KW-1133">Transmembrane helix</keyword>
<evidence type="ECO:0000256" key="3">
    <source>
        <dbReference type="ARBA" id="ARBA00022692"/>
    </source>
</evidence>
<dbReference type="OrthoDB" id="6079986at2"/>
<gene>
    <name evidence="7" type="ORF">IMCC12053_2670</name>
</gene>
<dbReference type="Proteomes" id="UP000064920">
    <property type="component" value="Chromosome"/>
</dbReference>
<evidence type="ECO:0000256" key="4">
    <source>
        <dbReference type="ARBA" id="ARBA00022989"/>
    </source>
</evidence>
<dbReference type="InterPro" id="IPR002994">
    <property type="entry name" value="Surf1/Shy1"/>
</dbReference>
<dbReference type="PANTHER" id="PTHR23427:SF2">
    <property type="entry name" value="SURFEIT LOCUS PROTEIN 1"/>
    <property type="match status" value="1"/>
</dbReference>
<comment type="similarity">
    <text evidence="2 6">Belongs to the SURF1 family.</text>
</comment>
<keyword evidence="6" id="KW-1003">Cell membrane</keyword>
<dbReference type="PROSITE" id="PS50895">
    <property type="entry name" value="SURF1"/>
    <property type="match status" value="1"/>
</dbReference>
<name>A0A0P0A7A3_9RHOB</name>
<protein>
    <recommendedName>
        <fullName evidence="6">SURF1-like protein</fullName>
    </recommendedName>
</protein>
<keyword evidence="3 6" id="KW-0812">Transmembrane</keyword>
<evidence type="ECO:0000256" key="6">
    <source>
        <dbReference type="RuleBase" id="RU363076"/>
    </source>
</evidence>
<sequence length="223" mass="24805">MKRGFLTTLVFGLIGFAILIALGLWQMGRIPQKETEIAQIEAMIYDAPVALPLTLDPEVDEYRPVRVRGTLGAAELHVLVSSRDFGAGFRIIAPLTLEDGRTVMLDRGYVPTAAKEAARSMGDVEVVGNLQWPDERDRFIPQDDPVANYWYARDVTKMAQALEAAPILIVAQESTGTGILPLPVSVAAIPNNHFSYMVQWFLFAAVWFGMTSLLLWRMRARRG</sequence>
<dbReference type="Pfam" id="PF02104">
    <property type="entry name" value="SURF1"/>
    <property type="match status" value="1"/>
</dbReference>
<dbReference type="EMBL" id="CP012023">
    <property type="protein sequence ID" value="ALI56617.1"/>
    <property type="molecule type" value="Genomic_DNA"/>
</dbReference>
<reference evidence="7 8" key="1">
    <citation type="submission" date="2015-05" db="EMBL/GenBank/DDBJ databases">
        <authorList>
            <person name="Wang D.B."/>
            <person name="Wang M."/>
        </authorList>
    </citation>
    <scope>NUCLEOTIDE SEQUENCE [LARGE SCALE GENOMIC DNA]</scope>
    <source>
        <strain evidence="7 8">IMCC 12053</strain>
    </source>
</reference>
<keyword evidence="8" id="KW-1185">Reference proteome</keyword>
<dbReference type="CDD" id="cd06662">
    <property type="entry name" value="SURF1"/>
    <property type="match status" value="1"/>
</dbReference>
<dbReference type="PATRIC" id="fig|1397108.4.peg.2731"/>
<dbReference type="KEGG" id="cmar:IMCC12053_2670"/>
<feature type="transmembrane region" description="Helical" evidence="6">
    <location>
        <begin position="197"/>
        <end position="216"/>
    </location>
</feature>
<dbReference type="PANTHER" id="PTHR23427">
    <property type="entry name" value="SURFEIT LOCUS PROTEIN"/>
    <property type="match status" value="1"/>
</dbReference>
<dbReference type="GO" id="GO:0005886">
    <property type="term" value="C:plasma membrane"/>
    <property type="evidence" value="ECO:0007669"/>
    <property type="project" value="UniProtKB-SubCell"/>
</dbReference>
<dbReference type="InterPro" id="IPR045214">
    <property type="entry name" value="Surf1/Surf4"/>
</dbReference>
<keyword evidence="5 6" id="KW-0472">Membrane</keyword>
<dbReference type="STRING" id="1397108.IMCC12053_2670"/>
<proteinExistence type="inferred from homology"/>
<organism evidence="7 8">
    <name type="scientific">Celeribacter marinus</name>
    <dbReference type="NCBI Taxonomy" id="1397108"/>
    <lineage>
        <taxon>Bacteria</taxon>
        <taxon>Pseudomonadati</taxon>
        <taxon>Pseudomonadota</taxon>
        <taxon>Alphaproteobacteria</taxon>
        <taxon>Rhodobacterales</taxon>
        <taxon>Roseobacteraceae</taxon>
        <taxon>Celeribacter</taxon>
    </lineage>
</organism>
<dbReference type="RefSeq" id="WP_062219716.1">
    <property type="nucleotide sequence ID" value="NZ_CP012023.1"/>
</dbReference>